<accession>A0A1J5I200</accession>
<dbReference type="EMBL" id="MNZM01000016">
    <property type="protein sequence ID" value="OIP86398.1"/>
    <property type="molecule type" value="Genomic_DNA"/>
</dbReference>
<name>A0A1J5I200_9BACT</name>
<evidence type="ECO:0000313" key="1">
    <source>
        <dbReference type="EMBL" id="OIP86398.1"/>
    </source>
</evidence>
<gene>
    <name evidence="1" type="ORF">AUK04_00730</name>
</gene>
<dbReference type="AlphaFoldDB" id="A0A1J5I200"/>
<sequence>MGKTILTKRQQQLLTLLFADSYIKEHFYLTGGTALSEYYLHHRLSEDLDLFSSEEVDPKGVEIILKKIKKKINFKKIVYQNHFNRNLFFLHFNDEILKTEFTYYPFEQIEKPNNMENIKIDSLFDIAVNKADTIITNPRSRDFIDLYLIINLKKWQFNKLIKDARIKFDKYVDPLQITEQLLQATKVRDYPRMIVPLENKKWQNFWLNEARKLKDQIFK</sequence>
<dbReference type="Pfam" id="PF08843">
    <property type="entry name" value="AbiEii"/>
    <property type="match status" value="1"/>
</dbReference>
<dbReference type="Proteomes" id="UP000183758">
    <property type="component" value="Unassembled WGS sequence"/>
</dbReference>
<dbReference type="Gene3D" id="3.10.450.620">
    <property type="entry name" value="JHP933, nucleotidyltransferase-like core domain"/>
    <property type="match status" value="1"/>
</dbReference>
<proteinExistence type="predicted"/>
<organism evidence="1 2">
    <name type="scientific">Candidatus Roizmanbacteria bacterium CG2_30_33_16</name>
    <dbReference type="NCBI Taxonomy" id="1805340"/>
    <lineage>
        <taxon>Bacteria</taxon>
        <taxon>Candidatus Roizmaniibacteriota</taxon>
    </lineage>
</organism>
<evidence type="ECO:0008006" key="3">
    <source>
        <dbReference type="Google" id="ProtNLM"/>
    </source>
</evidence>
<comment type="caution">
    <text evidence="1">The sequence shown here is derived from an EMBL/GenBank/DDBJ whole genome shotgun (WGS) entry which is preliminary data.</text>
</comment>
<protein>
    <recommendedName>
        <fullName evidence="3">Nucleotidyl transferase AbiEii/AbiGii toxin family protein</fullName>
    </recommendedName>
</protein>
<reference evidence="1 2" key="1">
    <citation type="journal article" date="2016" name="Environ. Microbiol.">
        <title>Genomic resolution of a cold subsurface aquifer community provides metabolic insights for novel microbes adapted to high CO concentrations.</title>
        <authorList>
            <person name="Probst A.J."/>
            <person name="Castelle C.J."/>
            <person name="Singh A."/>
            <person name="Brown C.T."/>
            <person name="Anantharaman K."/>
            <person name="Sharon I."/>
            <person name="Hug L.A."/>
            <person name="Burstein D."/>
            <person name="Emerson J.B."/>
            <person name="Thomas B.C."/>
            <person name="Banfield J.F."/>
        </authorList>
    </citation>
    <scope>NUCLEOTIDE SEQUENCE [LARGE SCALE GENOMIC DNA]</scope>
    <source>
        <strain evidence="1">CG2_30_33_16</strain>
    </source>
</reference>
<evidence type="ECO:0000313" key="2">
    <source>
        <dbReference type="Proteomes" id="UP000183758"/>
    </source>
</evidence>
<dbReference type="InterPro" id="IPR014942">
    <property type="entry name" value="AbiEii"/>
</dbReference>